<accession>A0A444W029</accession>
<evidence type="ECO:0000313" key="2">
    <source>
        <dbReference type="Proteomes" id="UP000290433"/>
    </source>
</evidence>
<dbReference type="EMBL" id="JUIV01000004">
    <property type="protein sequence ID" value="RYJ39245.1"/>
    <property type="molecule type" value="Genomic_DNA"/>
</dbReference>
<proteinExistence type="predicted"/>
<comment type="caution">
    <text evidence="1">The sequence shown here is derived from an EMBL/GenBank/DDBJ whole genome shotgun (WGS) entry which is preliminary data.</text>
</comment>
<protein>
    <submittedName>
        <fullName evidence="1">Uncharacterized protein</fullName>
    </submittedName>
</protein>
<reference evidence="1 2" key="1">
    <citation type="submission" date="2014-12" db="EMBL/GenBank/DDBJ databases">
        <title>Genome sequence of Flavobacterium anhuiense RCM74.</title>
        <authorList>
            <person name="Kim J.F."/>
            <person name="Song J.Y."/>
            <person name="Kwak M.-J."/>
            <person name="Lee S.-W."/>
        </authorList>
    </citation>
    <scope>NUCLEOTIDE SEQUENCE [LARGE SCALE GENOMIC DNA]</scope>
    <source>
        <strain evidence="1 2">RCM74</strain>
    </source>
</reference>
<dbReference type="Proteomes" id="UP000290433">
    <property type="component" value="Unassembled WGS sequence"/>
</dbReference>
<dbReference type="AlphaFoldDB" id="A0A444W029"/>
<gene>
    <name evidence="1" type="ORF">NU08_1553</name>
</gene>
<organism evidence="1 2">
    <name type="scientific">Flavobacterium anhuiense</name>
    <dbReference type="NCBI Taxonomy" id="459526"/>
    <lineage>
        <taxon>Bacteria</taxon>
        <taxon>Pseudomonadati</taxon>
        <taxon>Bacteroidota</taxon>
        <taxon>Flavobacteriia</taxon>
        <taxon>Flavobacteriales</taxon>
        <taxon>Flavobacteriaceae</taxon>
        <taxon>Flavobacterium</taxon>
    </lineage>
</organism>
<name>A0A444W029_9FLAO</name>
<evidence type="ECO:0000313" key="1">
    <source>
        <dbReference type="EMBL" id="RYJ39245.1"/>
    </source>
</evidence>
<sequence>MNKSKNKKGITQKPYKKMKIVQLQFLYGLNVLNIFKKI</sequence>